<evidence type="ECO:0000256" key="2">
    <source>
        <dbReference type="ARBA" id="ARBA00022723"/>
    </source>
</evidence>
<protein>
    <recommendedName>
        <fullName evidence="5">Succinate--CoA ligase [ADP-forming] subunit beta</fullName>
        <ecNumber evidence="5">6.2.1.5</ecNumber>
    </recommendedName>
    <alternativeName>
        <fullName evidence="5">Succinyl-CoA synthetase subunit beta</fullName>
        <shortName evidence="5">SCS-beta</shortName>
    </alternativeName>
</protein>
<feature type="binding site" evidence="5">
    <location>
        <begin position="52"/>
        <end position="54"/>
    </location>
    <ligand>
        <name>ATP</name>
        <dbReference type="ChEBI" id="CHEBI:30616"/>
    </ligand>
</feature>
<comment type="catalytic activity">
    <reaction evidence="5">
        <text>succinate + ATP + CoA = succinyl-CoA + ADP + phosphate</text>
        <dbReference type="Rhea" id="RHEA:17661"/>
        <dbReference type="ChEBI" id="CHEBI:30031"/>
        <dbReference type="ChEBI" id="CHEBI:30616"/>
        <dbReference type="ChEBI" id="CHEBI:43474"/>
        <dbReference type="ChEBI" id="CHEBI:57287"/>
        <dbReference type="ChEBI" id="CHEBI:57292"/>
        <dbReference type="ChEBI" id="CHEBI:456216"/>
        <dbReference type="EC" id="6.2.1.5"/>
    </reaction>
</comment>
<evidence type="ECO:0000256" key="6">
    <source>
        <dbReference type="PROSITE-ProRule" id="PRU00409"/>
    </source>
</evidence>
<evidence type="ECO:0000256" key="1">
    <source>
        <dbReference type="ARBA" id="ARBA00022598"/>
    </source>
</evidence>
<comment type="caution">
    <text evidence="5">Lacks conserved residue(s) required for the propagation of feature annotation.</text>
</comment>
<dbReference type="Proteomes" id="UP000654345">
    <property type="component" value="Unassembled WGS sequence"/>
</dbReference>
<keyword evidence="5" id="KW-0816">Tricarboxylic acid cycle</keyword>
<keyword evidence="9" id="KW-1185">Reference proteome</keyword>
<dbReference type="EMBL" id="BNJG01000001">
    <property type="protein sequence ID" value="GHO51551.1"/>
    <property type="molecule type" value="Genomic_DNA"/>
</dbReference>
<dbReference type="InterPro" id="IPR005809">
    <property type="entry name" value="Succ_CoA_ligase-like_bsu"/>
</dbReference>
<comment type="cofactor">
    <cofactor evidence="5">
        <name>Mg(2+)</name>
        <dbReference type="ChEBI" id="CHEBI:18420"/>
    </cofactor>
    <text evidence="5">Binds 1 Mg(2+) ion per subunit.</text>
</comment>
<dbReference type="HAMAP" id="MF_00558">
    <property type="entry name" value="Succ_CoA_beta"/>
    <property type="match status" value="1"/>
</dbReference>
<keyword evidence="1 5" id="KW-0436">Ligase</keyword>
<keyword evidence="5 6" id="KW-0067">ATP-binding</keyword>
<dbReference type="InterPro" id="IPR005811">
    <property type="entry name" value="SUCC_ACL_C"/>
</dbReference>
<evidence type="ECO:0000256" key="5">
    <source>
        <dbReference type="HAMAP-Rule" id="MF_00558"/>
    </source>
</evidence>
<feature type="domain" description="ATP-grasp" evidence="7">
    <location>
        <begin position="9"/>
        <end position="241"/>
    </location>
</feature>
<dbReference type="Pfam" id="PF00549">
    <property type="entry name" value="Ligase_CoA"/>
    <property type="match status" value="1"/>
</dbReference>
<evidence type="ECO:0000256" key="3">
    <source>
        <dbReference type="ARBA" id="ARBA00022741"/>
    </source>
</evidence>
<dbReference type="Pfam" id="PF08442">
    <property type="entry name" value="ATP-grasp_2"/>
    <property type="match status" value="1"/>
</dbReference>
<dbReference type="RefSeq" id="WP_201368546.1">
    <property type="nucleotide sequence ID" value="NZ_BNJG01000001.1"/>
</dbReference>
<dbReference type="InterPro" id="IPR016102">
    <property type="entry name" value="Succinyl-CoA_synth-like"/>
</dbReference>
<feature type="binding site" evidence="5">
    <location>
        <position position="94"/>
    </location>
    <ligand>
        <name>ATP</name>
        <dbReference type="ChEBI" id="CHEBI:30616"/>
    </ligand>
</feature>
<dbReference type="PROSITE" id="PS50975">
    <property type="entry name" value="ATP_GRASP"/>
    <property type="match status" value="1"/>
</dbReference>
<dbReference type="PANTHER" id="PTHR11815">
    <property type="entry name" value="SUCCINYL-COA SYNTHETASE BETA CHAIN"/>
    <property type="match status" value="1"/>
</dbReference>
<dbReference type="Gene3D" id="3.30.470.20">
    <property type="entry name" value="ATP-grasp fold, B domain"/>
    <property type="match status" value="1"/>
</dbReference>
<dbReference type="EC" id="6.2.1.5" evidence="5"/>
<reference evidence="8 9" key="1">
    <citation type="journal article" date="2021" name="Int. J. Syst. Evol. Microbiol.">
        <title>Reticulibacter mediterranei gen. nov., sp. nov., within the new family Reticulibacteraceae fam. nov., and Ktedonospora formicarum gen. nov., sp. nov., Ktedonobacter robiniae sp. nov., Dictyobacter formicarum sp. nov. and Dictyobacter arantiisoli sp. nov., belonging to the class Ktedonobacteria.</title>
        <authorList>
            <person name="Yabe S."/>
            <person name="Zheng Y."/>
            <person name="Wang C.M."/>
            <person name="Sakai Y."/>
            <person name="Abe K."/>
            <person name="Yokota A."/>
            <person name="Donadio S."/>
            <person name="Cavaletti L."/>
            <person name="Monciardini P."/>
        </authorList>
    </citation>
    <scope>NUCLEOTIDE SEQUENCE [LARGE SCALE GENOMIC DNA]</scope>
    <source>
        <strain evidence="8 9">SOSP1-30</strain>
    </source>
</reference>
<dbReference type="NCBIfam" id="TIGR01016">
    <property type="entry name" value="sucCoAbeta"/>
    <property type="match status" value="1"/>
</dbReference>
<dbReference type="InterPro" id="IPR011761">
    <property type="entry name" value="ATP-grasp"/>
</dbReference>
<feature type="binding site" evidence="5">
    <location>
        <position position="191"/>
    </location>
    <ligand>
        <name>Mg(2+)</name>
        <dbReference type="ChEBI" id="CHEBI:18420"/>
    </ligand>
</feature>
<feature type="binding site" evidence="5">
    <location>
        <position position="256"/>
    </location>
    <ligand>
        <name>substrate</name>
        <note>ligand shared with subunit alpha</note>
    </ligand>
</feature>
<organism evidence="8 9">
    <name type="scientific">Ktedonobacter robiniae</name>
    <dbReference type="NCBI Taxonomy" id="2778365"/>
    <lineage>
        <taxon>Bacteria</taxon>
        <taxon>Bacillati</taxon>
        <taxon>Chloroflexota</taxon>
        <taxon>Ktedonobacteria</taxon>
        <taxon>Ktedonobacterales</taxon>
        <taxon>Ktedonobacteraceae</taxon>
        <taxon>Ktedonobacter</taxon>
    </lineage>
</organism>
<name>A0ABQ3UFP5_9CHLR</name>
<comment type="pathway">
    <text evidence="5">Carbohydrate metabolism; tricarboxylic acid cycle; succinate from succinyl-CoA (ligase route): step 1/1.</text>
</comment>
<comment type="caution">
    <text evidence="8">The sequence shown here is derived from an EMBL/GenBank/DDBJ whole genome shotgun (WGS) entry which is preliminary data.</text>
</comment>
<dbReference type="PROSITE" id="PS01217">
    <property type="entry name" value="SUCCINYL_COA_LIG_3"/>
    <property type="match status" value="1"/>
</dbReference>
<comment type="catalytic activity">
    <reaction evidence="5">
        <text>GTP + succinate + CoA = succinyl-CoA + GDP + phosphate</text>
        <dbReference type="Rhea" id="RHEA:22120"/>
        <dbReference type="ChEBI" id="CHEBI:30031"/>
        <dbReference type="ChEBI" id="CHEBI:37565"/>
        <dbReference type="ChEBI" id="CHEBI:43474"/>
        <dbReference type="ChEBI" id="CHEBI:57287"/>
        <dbReference type="ChEBI" id="CHEBI:57292"/>
        <dbReference type="ChEBI" id="CHEBI:58189"/>
    </reaction>
</comment>
<dbReference type="PIRSF" id="PIRSF001554">
    <property type="entry name" value="SucCS_beta"/>
    <property type="match status" value="1"/>
</dbReference>
<comment type="subunit">
    <text evidence="5">Heterotetramer of two alpha and two beta subunits.</text>
</comment>
<keyword evidence="2 5" id="KW-0479">Metal-binding</keyword>
<evidence type="ECO:0000313" key="8">
    <source>
        <dbReference type="EMBL" id="GHO51551.1"/>
    </source>
</evidence>
<dbReference type="PANTHER" id="PTHR11815:SF10">
    <property type="entry name" value="SUCCINATE--COA LIGASE [GDP-FORMING] SUBUNIT BETA, MITOCHONDRIAL"/>
    <property type="match status" value="1"/>
</dbReference>
<comment type="similarity">
    <text evidence="5">Belongs to the succinate/malate CoA ligase beta subunit family.</text>
</comment>
<dbReference type="NCBIfam" id="NF001913">
    <property type="entry name" value="PRK00696.1"/>
    <property type="match status" value="1"/>
</dbReference>
<evidence type="ECO:0000259" key="7">
    <source>
        <dbReference type="PROSITE" id="PS50975"/>
    </source>
</evidence>
<feature type="binding site" evidence="5">
    <location>
        <position position="99"/>
    </location>
    <ligand>
        <name>ATP</name>
        <dbReference type="ChEBI" id="CHEBI:30616"/>
    </ligand>
</feature>
<dbReference type="Gene3D" id="3.30.1490.20">
    <property type="entry name" value="ATP-grasp fold, A domain"/>
    <property type="match status" value="1"/>
</dbReference>
<accession>A0ABQ3UFP5</accession>
<proteinExistence type="inferred from homology"/>
<dbReference type="InterPro" id="IPR013815">
    <property type="entry name" value="ATP_grasp_subdomain_1"/>
</dbReference>
<gene>
    <name evidence="5 8" type="primary">sucC</name>
    <name evidence="8" type="ORF">KSB_00260</name>
</gene>
<keyword evidence="4 5" id="KW-0460">Magnesium</keyword>
<dbReference type="SUPFAM" id="SSF56059">
    <property type="entry name" value="Glutathione synthetase ATP-binding domain-like"/>
    <property type="match status" value="1"/>
</dbReference>
<feature type="binding site" evidence="5">
    <location>
        <position position="45"/>
    </location>
    <ligand>
        <name>ATP</name>
        <dbReference type="ChEBI" id="CHEBI:30616"/>
    </ligand>
</feature>
<feature type="binding site" evidence="5">
    <location>
        <position position="205"/>
    </location>
    <ligand>
        <name>Mg(2+)</name>
        <dbReference type="ChEBI" id="CHEBI:18420"/>
    </ligand>
</feature>
<dbReference type="SUPFAM" id="SSF52210">
    <property type="entry name" value="Succinyl-CoA synthetase domains"/>
    <property type="match status" value="1"/>
</dbReference>
<feature type="binding site" evidence="5">
    <location>
        <begin position="313"/>
        <end position="315"/>
    </location>
    <ligand>
        <name>substrate</name>
        <note>ligand shared with subunit alpha</note>
    </ligand>
</feature>
<dbReference type="InterPro" id="IPR013650">
    <property type="entry name" value="ATP-grasp_succ-CoA_synth-type"/>
</dbReference>
<keyword evidence="3 5" id="KW-0547">Nucleotide-binding</keyword>
<dbReference type="GO" id="GO:0016874">
    <property type="term" value="F:ligase activity"/>
    <property type="evidence" value="ECO:0007669"/>
    <property type="project" value="UniProtKB-KW"/>
</dbReference>
<comment type="function">
    <text evidence="5">Succinyl-CoA synthetase functions in the citric acid cycle (TCA), coupling the hydrolysis of succinyl-CoA to the synthesis of either ATP or GTP and thus represents the only step of substrate-level phosphorylation in the TCA. The beta subunit provides nucleotide specificity of the enzyme and binds the substrate succinate, while the binding sites for coenzyme A and phosphate are found in the alpha subunit.</text>
</comment>
<sequence length="380" mass="40436">MKIHEYQAKEVLARYGIPVQPGKVAHTPEEAETIARELDGPVVIKAQVYVGGRGKAGGIQFGDTPEEARASAARVLGMNIKGLTVDKVLVTSKIDIKEEYYLGIVHDRKSQTPVVMVSKEGGIDIEEVAATHPEKIIKYPIDMHWGLRPFEALNIVTEAGLPTKALRPAAAILANLAKAYIGSDAQLAEINPLALTADGKVLAADAKILIDDNALYRQKEIASWSEPEDANPIEFEAKQAGLTYVKLDGDVGIIGNGAGLVMTTLDMVARSGGKPANFLDIGGGAKAEVMYKALTFVARDPQVKGILVNIFGGITRGEEVARGVIMAQGELPKGMPIVVRLSGTGAEEGRALLKDAGLDWGQDMRDSAQKIVAAINGLDK</sequence>
<dbReference type="InterPro" id="IPR017866">
    <property type="entry name" value="Succ-CoA_synthase_bsu_CS"/>
</dbReference>
<evidence type="ECO:0000256" key="4">
    <source>
        <dbReference type="ARBA" id="ARBA00022842"/>
    </source>
</evidence>
<dbReference type="Gene3D" id="3.40.50.261">
    <property type="entry name" value="Succinyl-CoA synthetase domains"/>
    <property type="match status" value="1"/>
</dbReference>
<evidence type="ECO:0000313" key="9">
    <source>
        <dbReference type="Proteomes" id="UP000654345"/>
    </source>
</evidence>